<dbReference type="STRING" id="28131.BWX40_04375"/>
<dbReference type="PROSITE" id="PS50983">
    <property type="entry name" value="FE_B12_PBP"/>
    <property type="match status" value="1"/>
</dbReference>
<dbReference type="SUPFAM" id="SSF53807">
    <property type="entry name" value="Helical backbone' metal receptor"/>
    <property type="match status" value="1"/>
</dbReference>
<dbReference type="InterPro" id="IPR050902">
    <property type="entry name" value="ABC_Transporter_SBP"/>
</dbReference>
<evidence type="ECO:0000256" key="1">
    <source>
        <dbReference type="SAM" id="SignalP"/>
    </source>
</evidence>
<keyword evidence="1" id="KW-0732">Signal</keyword>
<dbReference type="AlphaFoldDB" id="A0A0S3UIK0"/>
<dbReference type="PANTHER" id="PTHR30535:SF34">
    <property type="entry name" value="MOLYBDATE-BINDING PROTEIN MOLA"/>
    <property type="match status" value="1"/>
</dbReference>
<dbReference type="PANTHER" id="PTHR30535">
    <property type="entry name" value="VITAMIN B12-BINDING PROTEIN"/>
    <property type="match status" value="1"/>
</dbReference>
<feature type="chain" id="PRO_5006619893" description="Fe/B12 periplasmic-binding domain-containing protein" evidence="1">
    <location>
        <begin position="24"/>
        <end position="372"/>
    </location>
</feature>
<gene>
    <name evidence="3" type="ORF">PIOMA14_I_0832</name>
</gene>
<feature type="domain" description="Fe/B12 periplasmic-binding" evidence="2">
    <location>
        <begin position="94"/>
        <end position="361"/>
    </location>
</feature>
<dbReference type="GO" id="GO:0071281">
    <property type="term" value="P:cellular response to iron ion"/>
    <property type="evidence" value="ECO:0007669"/>
    <property type="project" value="TreeGrafter"/>
</dbReference>
<dbReference type="EMBL" id="AP014597">
    <property type="protein sequence ID" value="BAU17340.1"/>
    <property type="molecule type" value="Genomic_DNA"/>
</dbReference>
<accession>A0A0S3UIK0</accession>
<reference evidence="3 4" key="1">
    <citation type="journal article" date="2016" name="DNA Res.">
        <title>The complete genome sequencing of Prevotella intermedia strain OMA14 and a subsequent fine-scale, intra-species genomic comparison reveal an unusual amplification of conjugative and mobile transposons and identify a novel Prevotella-lineage-specific repeat.</title>
        <authorList>
            <person name="Naito M."/>
            <person name="Ogura Y."/>
            <person name="Itoh T."/>
            <person name="Shoji M."/>
            <person name="Okamoto M."/>
            <person name="Hayashi T."/>
            <person name="Nakayama K."/>
        </authorList>
    </citation>
    <scope>NUCLEOTIDE SEQUENCE [LARGE SCALE GENOMIC DNA]</scope>
    <source>
        <strain evidence="3 4">OMA14</strain>
    </source>
</reference>
<evidence type="ECO:0000259" key="2">
    <source>
        <dbReference type="PROSITE" id="PS50983"/>
    </source>
</evidence>
<dbReference type="InterPro" id="IPR002491">
    <property type="entry name" value="ABC_transptr_periplasmic_BD"/>
</dbReference>
<evidence type="ECO:0000313" key="3">
    <source>
        <dbReference type="EMBL" id="BAU17340.1"/>
    </source>
</evidence>
<dbReference type="Gene3D" id="3.40.50.1980">
    <property type="entry name" value="Nitrogenase molybdenum iron protein domain"/>
    <property type="match status" value="2"/>
</dbReference>
<proteinExistence type="predicted"/>
<sequence length="372" mass="41577">MRKSLILYLLLLSLCFGCSNNKAKMANTNAPTDSTLVFKYAENIKMERTSDGIKVTLSNPWKKGETLHTYYLVEDASKAEKPADGTLVQVPMKRGVFFTTAHANLMEMLGTQNAIAGVADAKYMLIPDVQKRLQTKTIADCGDGMKPDIEKIIDIKPDGLLLSPFENSGGYGKLDEIKIPIIECAEYMETSALGRAEWIKFYGILFGCQQSADSLFKVVESNYLALKAKAKASKQTLSVLPDRKTGSVWYMPGGESSVGLLYKDANGKYAFADNNKSGSLALPFETVLDKAGQADFWIFSYYGGFNKQQLLAEYQGYTALKPFKTGEIYGCQVDKTPYFEEVSWRPDWLLSDLIQLFHPDLRSGSMRYYHRL</sequence>
<name>A0A0S3UIK0_PREIN</name>
<organism evidence="3 4">
    <name type="scientific">Prevotella intermedia</name>
    <dbReference type="NCBI Taxonomy" id="28131"/>
    <lineage>
        <taxon>Bacteria</taxon>
        <taxon>Pseudomonadati</taxon>
        <taxon>Bacteroidota</taxon>
        <taxon>Bacteroidia</taxon>
        <taxon>Bacteroidales</taxon>
        <taxon>Prevotellaceae</taxon>
        <taxon>Prevotella</taxon>
    </lineage>
</organism>
<evidence type="ECO:0000313" key="4">
    <source>
        <dbReference type="Proteomes" id="UP000217431"/>
    </source>
</evidence>
<dbReference type="Proteomes" id="UP000217431">
    <property type="component" value="Chromosome I"/>
</dbReference>
<protein>
    <recommendedName>
        <fullName evidence="2">Fe/B12 periplasmic-binding domain-containing protein</fullName>
    </recommendedName>
</protein>
<dbReference type="RefSeq" id="WP_172419426.1">
    <property type="nucleotide sequence ID" value="NZ_AP014597.1"/>
</dbReference>
<feature type="signal peptide" evidence="1">
    <location>
        <begin position="1"/>
        <end position="23"/>
    </location>
</feature>
<dbReference type="Pfam" id="PF01497">
    <property type="entry name" value="Peripla_BP_2"/>
    <property type="match status" value="1"/>
</dbReference>